<feature type="transmembrane region" description="Helical" evidence="9">
    <location>
        <begin position="116"/>
        <end position="136"/>
    </location>
</feature>
<feature type="transmembrane region" description="Helical" evidence="9">
    <location>
        <begin position="547"/>
        <end position="566"/>
    </location>
</feature>
<dbReference type="PANTHER" id="PTHR11654">
    <property type="entry name" value="OLIGOPEPTIDE TRANSPORTER-RELATED"/>
    <property type="match status" value="1"/>
</dbReference>
<keyword evidence="3" id="KW-0813">Transport</keyword>
<organism evidence="10 11">
    <name type="scientific">Forsythia ovata</name>
    <dbReference type="NCBI Taxonomy" id="205694"/>
    <lineage>
        <taxon>Eukaryota</taxon>
        <taxon>Viridiplantae</taxon>
        <taxon>Streptophyta</taxon>
        <taxon>Embryophyta</taxon>
        <taxon>Tracheophyta</taxon>
        <taxon>Spermatophyta</taxon>
        <taxon>Magnoliopsida</taxon>
        <taxon>eudicotyledons</taxon>
        <taxon>Gunneridae</taxon>
        <taxon>Pentapetalae</taxon>
        <taxon>asterids</taxon>
        <taxon>lamiids</taxon>
        <taxon>Lamiales</taxon>
        <taxon>Oleaceae</taxon>
        <taxon>Forsythieae</taxon>
        <taxon>Forsythia</taxon>
    </lineage>
</organism>
<dbReference type="Gene3D" id="1.20.1250.20">
    <property type="entry name" value="MFS general substrate transporter like domains"/>
    <property type="match status" value="1"/>
</dbReference>
<evidence type="ECO:0000256" key="3">
    <source>
        <dbReference type="ARBA" id="ARBA00022448"/>
    </source>
</evidence>
<keyword evidence="7 9" id="KW-0472">Membrane</keyword>
<feature type="transmembrane region" description="Helical" evidence="9">
    <location>
        <begin position="89"/>
        <end position="109"/>
    </location>
</feature>
<dbReference type="InterPro" id="IPR000109">
    <property type="entry name" value="POT_fam"/>
</dbReference>
<keyword evidence="11" id="KW-1185">Reference proteome</keyword>
<evidence type="ECO:0000256" key="1">
    <source>
        <dbReference type="ARBA" id="ARBA00004141"/>
    </source>
</evidence>
<feature type="transmembrane region" description="Helical" evidence="9">
    <location>
        <begin position="502"/>
        <end position="523"/>
    </location>
</feature>
<comment type="subcellular location">
    <subcellularLocation>
        <location evidence="1">Membrane</location>
        <topology evidence="1">Multi-pass membrane protein</topology>
    </subcellularLocation>
</comment>
<accession>A0ABD1U5B2</accession>
<dbReference type="GO" id="GO:0080054">
    <property type="term" value="F:low-affinity nitrate transmembrane transporter activity"/>
    <property type="evidence" value="ECO:0007669"/>
    <property type="project" value="UniProtKB-ARBA"/>
</dbReference>
<evidence type="ECO:0000256" key="9">
    <source>
        <dbReference type="SAM" id="Phobius"/>
    </source>
</evidence>
<feature type="transmembrane region" description="Helical" evidence="9">
    <location>
        <begin position="205"/>
        <end position="224"/>
    </location>
</feature>
<dbReference type="AlphaFoldDB" id="A0ABD1U5B2"/>
<dbReference type="SUPFAM" id="SSF103473">
    <property type="entry name" value="MFS general substrate transporter"/>
    <property type="match status" value="1"/>
</dbReference>
<dbReference type="FunFam" id="1.20.1250.20:FF:000147">
    <property type="entry name" value="Protein NRT1/ PTR family 5.10"/>
    <property type="match status" value="1"/>
</dbReference>
<feature type="transmembrane region" description="Helical" evidence="9">
    <location>
        <begin position="419"/>
        <end position="439"/>
    </location>
</feature>
<evidence type="ECO:0000256" key="4">
    <source>
        <dbReference type="ARBA" id="ARBA00022553"/>
    </source>
</evidence>
<keyword evidence="6 9" id="KW-1133">Transmembrane helix</keyword>
<dbReference type="InterPro" id="IPR036259">
    <property type="entry name" value="MFS_trans_sf"/>
</dbReference>
<dbReference type="CDD" id="cd17417">
    <property type="entry name" value="MFS_NPF5"/>
    <property type="match status" value="1"/>
</dbReference>
<feature type="transmembrane region" description="Helical" evidence="9">
    <location>
        <begin position="471"/>
        <end position="490"/>
    </location>
</feature>
<comment type="similarity">
    <text evidence="8">Belongs to the major facilitator superfamily. Phosphate:H(+) symporter (TC 2.A.1.9) family.</text>
</comment>
<keyword evidence="5 9" id="KW-0812">Transmembrane</keyword>
<feature type="transmembrane region" description="Helical" evidence="9">
    <location>
        <begin position="230"/>
        <end position="251"/>
    </location>
</feature>
<evidence type="ECO:0000313" key="10">
    <source>
        <dbReference type="EMBL" id="KAL2520200.1"/>
    </source>
</evidence>
<evidence type="ECO:0000256" key="6">
    <source>
        <dbReference type="ARBA" id="ARBA00022989"/>
    </source>
</evidence>
<reference evidence="11" key="1">
    <citation type="submission" date="2024-07" db="EMBL/GenBank/DDBJ databases">
        <title>Two chromosome-level genome assemblies of Korean endemic species Abeliophyllum distichum and Forsythia ovata (Oleaceae).</title>
        <authorList>
            <person name="Jang H."/>
        </authorList>
    </citation>
    <scope>NUCLEOTIDE SEQUENCE [LARGE SCALE GENOMIC DNA]</scope>
</reference>
<comment type="caution">
    <text evidence="10">The sequence shown here is derived from an EMBL/GenBank/DDBJ whole genome shotgun (WGS) entry which is preliminary data.</text>
</comment>
<dbReference type="GO" id="GO:0009705">
    <property type="term" value="C:plant-type vacuole membrane"/>
    <property type="evidence" value="ECO:0007669"/>
    <property type="project" value="UniProtKB-ARBA"/>
</dbReference>
<evidence type="ECO:0000313" key="11">
    <source>
        <dbReference type="Proteomes" id="UP001604277"/>
    </source>
</evidence>
<evidence type="ECO:0000256" key="2">
    <source>
        <dbReference type="ARBA" id="ARBA00005982"/>
    </source>
</evidence>
<protein>
    <submittedName>
        <fullName evidence="10">Protein NRT1/PTR FAMILY 5.10</fullName>
    </submittedName>
</protein>
<evidence type="ECO:0000256" key="5">
    <source>
        <dbReference type="ARBA" id="ARBA00022692"/>
    </source>
</evidence>
<dbReference type="Pfam" id="PF00854">
    <property type="entry name" value="PTR2"/>
    <property type="match status" value="1"/>
</dbReference>
<feature type="transmembrane region" description="Helical" evidence="9">
    <location>
        <begin position="378"/>
        <end position="398"/>
    </location>
</feature>
<sequence length="578" mass="64034">MAMPSSSASETHLLDAESSLSDDVVHGFVDFKGRLVTRSGSGGWKSAFFIIGVEVAERFAYYGISSNLMSYLTGALGQSTATAAENVNAWFGTSLLLPLLGAFVADSFLGRYRMIILASGLYILALGFLSLSAALFSFKSSDCQIDANNTACSPPQFQIIFFFFSLYLFALAQGGHKPCLQAFGADQFEEKDPEECKDKSSFFNWWYFSINLGVIVALFVLNYIQDNLSWGLGFGIPCIIMCLALIIFLLGTMTYRLRKHSDERNPFVRIGQVFLNAARNWRTTQSAISNEEEAQGILPYQGSHQFKFLNKSLLAHDGTKEDGKVCSISEIEEAKAVVRLVPIWTTCLGYAIVSSQSLTFFTNQGVTMDRSITSSLQIPAASLQSFISIAIVVFIPIYDRILVPIARAITQKPSGITMLQRIGTGIFLSLLSMVIAALVEMERLKTVVKYGLVDMPKATVPMSVWWLLPQYLLFGIADSFTLIGLQEFFYDQVPNELKSIGLAIYLSIFGIGSFLSSFLISVVEKATSGPGRDSWFSDNLNRAHLDYFYWLLAGLSAAAFTAYLYFSKSYIYNRRNTL</sequence>
<comment type="similarity">
    <text evidence="2">Belongs to the major facilitator superfamily. Proton-dependent oligopeptide transporter (POT/PTR) (TC 2.A.17) family.</text>
</comment>
<keyword evidence="4" id="KW-0597">Phosphoprotein</keyword>
<name>A0ABD1U5B2_9LAMI</name>
<gene>
    <name evidence="10" type="ORF">Fot_24123</name>
</gene>
<proteinExistence type="inferred from homology"/>
<dbReference type="InterPro" id="IPR044739">
    <property type="entry name" value="NRT1/PTR"/>
</dbReference>
<feature type="transmembrane region" description="Helical" evidence="9">
    <location>
        <begin position="156"/>
        <end position="172"/>
    </location>
</feature>
<evidence type="ECO:0000256" key="7">
    <source>
        <dbReference type="ARBA" id="ARBA00023136"/>
    </source>
</evidence>
<dbReference type="EMBL" id="JBFOLJ010000007">
    <property type="protein sequence ID" value="KAL2520200.1"/>
    <property type="molecule type" value="Genomic_DNA"/>
</dbReference>
<dbReference type="Proteomes" id="UP001604277">
    <property type="component" value="Unassembled WGS sequence"/>
</dbReference>
<evidence type="ECO:0000256" key="8">
    <source>
        <dbReference type="ARBA" id="ARBA00044504"/>
    </source>
</evidence>